<keyword evidence="5 8" id="KW-0732">Signal</keyword>
<evidence type="ECO:0000313" key="10">
    <source>
        <dbReference type="Proteomes" id="UP000215335"/>
    </source>
</evidence>
<feature type="transmembrane region" description="Helical" evidence="8">
    <location>
        <begin position="197"/>
        <end position="217"/>
    </location>
</feature>
<evidence type="ECO:0000256" key="2">
    <source>
        <dbReference type="ARBA" id="ARBA00006387"/>
    </source>
</evidence>
<evidence type="ECO:0000256" key="6">
    <source>
        <dbReference type="ARBA" id="ARBA00022989"/>
    </source>
</evidence>
<feature type="transmembrane region" description="Helical" evidence="8">
    <location>
        <begin position="166"/>
        <end position="185"/>
    </location>
</feature>
<proteinExistence type="inferred from homology"/>
<comment type="caution">
    <text evidence="9">The sequence shown here is derived from an EMBL/GenBank/DDBJ whole genome shotgun (WGS) entry which is preliminary data.</text>
</comment>
<dbReference type="InterPro" id="IPR007217">
    <property type="entry name" value="Per1-like"/>
</dbReference>
<dbReference type="GO" id="GO:0000139">
    <property type="term" value="C:Golgi membrane"/>
    <property type="evidence" value="ECO:0007669"/>
    <property type="project" value="UniProtKB-SubCell"/>
</dbReference>
<feature type="transmembrane region" description="Helical" evidence="8">
    <location>
        <begin position="258"/>
        <end position="282"/>
    </location>
</feature>
<keyword evidence="6 8" id="KW-1133">Transmembrane helix</keyword>
<dbReference type="Proteomes" id="UP000215335">
    <property type="component" value="Unassembled WGS sequence"/>
</dbReference>
<evidence type="ECO:0000256" key="4">
    <source>
        <dbReference type="ARBA" id="ARBA00022692"/>
    </source>
</evidence>
<dbReference type="Pfam" id="PF04080">
    <property type="entry name" value="Per1"/>
    <property type="match status" value="1"/>
</dbReference>
<evidence type="ECO:0000256" key="7">
    <source>
        <dbReference type="ARBA" id="ARBA00023136"/>
    </source>
</evidence>
<dbReference type="GO" id="GO:0006506">
    <property type="term" value="P:GPI anchor biosynthetic process"/>
    <property type="evidence" value="ECO:0007669"/>
    <property type="project" value="UniProtKB-KW"/>
</dbReference>
<comment type="caution">
    <text evidence="8">Lacks conserved residue(s) required for the propagation of feature annotation.</text>
</comment>
<keyword evidence="10" id="KW-1185">Reference proteome</keyword>
<feature type="transmembrane region" description="Helical" evidence="8">
    <location>
        <begin position="135"/>
        <end position="154"/>
    </location>
</feature>
<protein>
    <recommendedName>
        <fullName evidence="8">Post-GPI attachment to proteins factor 3</fullName>
    </recommendedName>
</protein>
<feature type="signal peptide" evidence="8">
    <location>
        <begin position="1"/>
        <end position="22"/>
    </location>
</feature>
<accession>A0A232ENB5</accession>
<organism evidence="9 10">
    <name type="scientific">Trichomalopsis sarcophagae</name>
    <dbReference type="NCBI Taxonomy" id="543379"/>
    <lineage>
        <taxon>Eukaryota</taxon>
        <taxon>Metazoa</taxon>
        <taxon>Ecdysozoa</taxon>
        <taxon>Arthropoda</taxon>
        <taxon>Hexapoda</taxon>
        <taxon>Insecta</taxon>
        <taxon>Pterygota</taxon>
        <taxon>Neoptera</taxon>
        <taxon>Endopterygota</taxon>
        <taxon>Hymenoptera</taxon>
        <taxon>Apocrita</taxon>
        <taxon>Proctotrupomorpha</taxon>
        <taxon>Chalcidoidea</taxon>
        <taxon>Pteromalidae</taxon>
        <taxon>Pteromalinae</taxon>
        <taxon>Trichomalopsis</taxon>
    </lineage>
</organism>
<feature type="transmembrane region" description="Helical" evidence="8">
    <location>
        <begin position="288"/>
        <end position="305"/>
    </location>
</feature>
<evidence type="ECO:0000256" key="3">
    <source>
        <dbReference type="ARBA" id="ARBA00022502"/>
    </source>
</evidence>
<dbReference type="OrthoDB" id="419770at2759"/>
<comment type="similarity">
    <text evidence="2 8">Belongs to the PGAP3 family.</text>
</comment>
<dbReference type="AlphaFoldDB" id="A0A232ENB5"/>
<keyword evidence="4 8" id="KW-0812">Transmembrane</keyword>
<dbReference type="STRING" id="543379.A0A232ENB5"/>
<comment type="subcellular location">
    <subcellularLocation>
        <location evidence="1">Endomembrane system</location>
        <topology evidence="1">Multi-pass membrane protein</topology>
    </subcellularLocation>
    <subcellularLocation>
        <location evidence="8">Golgi apparatus membrane</location>
        <topology evidence="8">Multi-pass membrane protein</topology>
    </subcellularLocation>
</comment>
<sequence>MKMSTIWLLIITLISFSTTVKASIGDRSQFYSNCINNCRKDRCINAVEFKENPPLNLRLLYWTCKEDCSYSCMWETVHFFTSRGLHVPQFHGKWPFIRMSGLQEPASVIFSILNFYAHATYYLKFKKEVSSSSPMFFIWTWFTVICLHGWFWSAVFHARDKYFTEVMDYSCAFAIVLTLLYCLLLRLLCRDGIRSKVFTLTTGIYLAVLYSHLSHLWSGRINYGYNMKFNIVVGFLTFIITMIWWYRNHKRLPHVHLVGWFTVLTVSVTLLEVADFPPIFWIFDAHSLWHASTVPLVNLLYRFIIMDCQYLKRQYLKLEADRL</sequence>
<feature type="chain" id="PRO_5016487324" description="Post-GPI attachment to proteins factor 3" evidence="8">
    <location>
        <begin position="23"/>
        <end position="323"/>
    </location>
</feature>
<comment type="function">
    <text evidence="8">Involved in the lipid remodeling steps of GPI-anchor maturation.</text>
</comment>
<keyword evidence="3 8" id="KW-0337">GPI-anchor biosynthesis</keyword>
<gene>
    <name evidence="9" type="ORF">TSAR_008894</name>
</gene>
<feature type="transmembrane region" description="Helical" evidence="8">
    <location>
        <begin position="229"/>
        <end position="246"/>
    </location>
</feature>
<dbReference type="PANTHER" id="PTHR13148:SF0">
    <property type="entry name" value="POST-GPI ATTACHMENT TO PROTEINS FACTOR 3"/>
    <property type="match status" value="1"/>
</dbReference>
<name>A0A232ENB5_9HYME</name>
<dbReference type="EMBL" id="NNAY01003194">
    <property type="protein sequence ID" value="OXU19826.1"/>
    <property type="molecule type" value="Genomic_DNA"/>
</dbReference>
<dbReference type="PANTHER" id="PTHR13148">
    <property type="entry name" value="PER1-RELATED"/>
    <property type="match status" value="1"/>
</dbReference>
<evidence type="ECO:0000313" key="9">
    <source>
        <dbReference type="EMBL" id="OXU19826.1"/>
    </source>
</evidence>
<keyword evidence="7 8" id="KW-0472">Membrane</keyword>
<dbReference type="GO" id="GO:0016788">
    <property type="term" value="F:hydrolase activity, acting on ester bonds"/>
    <property type="evidence" value="ECO:0007669"/>
    <property type="project" value="TreeGrafter"/>
</dbReference>
<evidence type="ECO:0000256" key="1">
    <source>
        <dbReference type="ARBA" id="ARBA00004127"/>
    </source>
</evidence>
<evidence type="ECO:0000256" key="5">
    <source>
        <dbReference type="ARBA" id="ARBA00022729"/>
    </source>
</evidence>
<keyword evidence="8" id="KW-0333">Golgi apparatus</keyword>
<reference evidence="9 10" key="1">
    <citation type="journal article" date="2017" name="Curr. Biol.">
        <title>The Evolution of Venom by Co-option of Single-Copy Genes.</title>
        <authorList>
            <person name="Martinson E.O."/>
            <person name="Mrinalini"/>
            <person name="Kelkar Y.D."/>
            <person name="Chang C.H."/>
            <person name="Werren J.H."/>
        </authorList>
    </citation>
    <scope>NUCLEOTIDE SEQUENCE [LARGE SCALE GENOMIC DNA]</scope>
    <source>
        <strain evidence="9 10">Alberta</strain>
        <tissue evidence="9">Whole body</tissue>
    </source>
</reference>
<evidence type="ECO:0000256" key="8">
    <source>
        <dbReference type="RuleBase" id="RU365066"/>
    </source>
</evidence>
<dbReference type="GO" id="GO:0005789">
    <property type="term" value="C:endoplasmic reticulum membrane"/>
    <property type="evidence" value="ECO:0007669"/>
    <property type="project" value="TreeGrafter"/>
</dbReference>